<dbReference type="InterPro" id="IPR017871">
    <property type="entry name" value="ABC_transporter-like_CS"/>
</dbReference>
<evidence type="ECO:0000256" key="4">
    <source>
        <dbReference type="ARBA" id="ARBA00022840"/>
    </source>
</evidence>
<dbReference type="EMBL" id="JACBZX010000001">
    <property type="protein sequence ID" value="NYG36158.1"/>
    <property type="molecule type" value="Genomic_DNA"/>
</dbReference>
<organism evidence="10 11">
    <name type="scientific">Janibacter alkaliphilus</name>
    <dbReference type="NCBI Taxonomy" id="1069963"/>
    <lineage>
        <taxon>Bacteria</taxon>
        <taxon>Bacillati</taxon>
        <taxon>Actinomycetota</taxon>
        <taxon>Actinomycetes</taxon>
        <taxon>Micrococcales</taxon>
        <taxon>Intrasporangiaceae</taxon>
        <taxon>Janibacter</taxon>
    </lineage>
</organism>
<evidence type="ECO:0000259" key="8">
    <source>
        <dbReference type="PROSITE" id="PS50893"/>
    </source>
</evidence>
<dbReference type="InterPro" id="IPR027417">
    <property type="entry name" value="P-loop_NTPase"/>
</dbReference>
<proteinExistence type="predicted"/>
<evidence type="ECO:0000256" key="5">
    <source>
        <dbReference type="ARBA" id="ARBA00022989"/>
    </source>
</evidence>
<dbReference type="PROSITE" id="PS50929">
    <property type="entry name" value="ABC_TM1F"/>
    <property type="match status" value="1"/>
</dbReference>
<keyword evidence="6 7" id="KW-0472">Membrane</keyword>
<evidence type="ECO:0000313" key="11">
    <source>
        <dbReference type="Proteomes" id="UP000592181"/>
    </source>
</evidence>
<feature type="domain" description="ABC transmembrane type-1" evidence="9">
    <location>
        <begin position="19"/>
        <end position="297"/>
    </location>
</feature>
<evidence type="ECO:0000256" key="7">
    <source>
        <dbReference type="SAM" id="Phobius"/>
    </source>
</evidence>
<dbReference type="GO" id="GO:0140359">
    <property type="term" value="F:ABC-type transporter activity"/>
    <property type="evidence" value="ECO:0007669"/>
    <property type="project" value="InterPro"/>
</dbReference>
<dbReference type="GO" id="GO:0016887">
    <property type="term" value="F:ATP hydrolysis activity"/>
    <property type="evidence" value="ECO:0007669"/>
    <property type="project" value="InterPro"/>
</dbReference>
<evidence type="ECO:0000256" key="3">
    <source>
        <dbReference type="ARBA" id="ARBA00022741"/>
    </source>
</evidence>
<dbReference type="PROSITE" id="PS50893">
    <property type="entry name" value="ABC_TRANSPORTER_2"/>
    <property type="match status" value="1"/>
</dbReference>
<dbReference type="Pfam" id="PF00005">
    <property type="entry name" value="ABC_tran"/>
    <property type="match status" value="1"/>
</dbReference>
<feature type="transmembrane region" description="Helical" evidence="7">
    <location>
        <begin position="57"/>
        <end position="74"/>
    </location>
</feature>
<dbReference type="SMART" id="SM00382">
    <property type="entry name" value="AAA"/>
    <property type="match status" value="1"/>
</dbReference>
<dbReference type="InterPro" id="IPR036640">
    <property type="entry name" value="ABC1_TM_sf"/>
</dbReference>
<dbReference type="CDD" id="cd18584">
    <property type="entry name" value="ABC_6TM_AarD_CydD"/>
    <property type="match status" value="1"/>
</dbReference>
<protein>
    <submittedName>
        <fullName evidence="10">Thiol reductant ABC exporter CydD subunit</fullName>
    </submittedName>
</protein>
<comment type="caution">
    <text evidence="10">The sequence shown here is derived from an EMBL/GenBank/DDBJ whole genome shotgun (WGS) entry which is preliminary data.</text>
</comment>
<dbReference type="InterPro" id="IPR003439">
    <property type="entry name" value="ABC_transporter-like_ATP-bd"/>
</dbReference>
<dbReference type="GO" id="GO:0042883">
    <property type="term" value="P:cysteine transport"/>
    <property type="evidence" value="ECO:0007669"/>
    <property type="project" value="InterPro"/>
</dbReference>
<keyword evidence="4" id="KW-0067">ATP-binding</keyword>
<dbReference type="SUPFAM" id="SSF52540">
    <property type="entry name" value="P-loop containing nucleoside triphosphate hydrolases"/>
    <property type="match status" value="1"/>
</dbReference>
<evidence type="ECO:0000256" key="6">
    <source>
        <dbReference type="ARBA" id="ARBA00023136"/>
    </source>
</evidence>
<dbReference type="CDD" id="cd03228">
    <property type="entry name" value="ABCC_MRP_Like"/>
    <property type="match status" value="1"/>
</dbReference>
<gene>
    <name evidence="10" type="ORF">BJY28_000627</name>
</gene>
<dbReference type="Gene3D" id="1.20.1560.10">
    <property type="entry name" value="ABC transporter type 1, transmembrane domain"/>
    <property type="match status" value="1"/>
</dbReference>
<evidence type="ECO:0000256" key="2">
    <source>
        <dbReference type="ARBA" id="ARBA00022692"/>
    </source>
</evidence>
<reference evidence="10 11" key="1">
    <citation type="submission" date="2020-07" db="EMBL/GenBank/DDBJ databases">
        <title>Sequencing the genomes of 1000 actinobacteria strains.</title>
        <authorList>
            <person name="Klenk H.-P."/>
        </authorList>
    </citation>
    <scope>NUCLEOTIDE SEQUENCE [LARGE SCALE GENOMIC DNA]</scope>
    <source>
        <strain evidence="10 11">DSM 24723</strain>
    </source>
</reference>
<feature type="domain" description="ABC transporter" evidence="8">
    <location>
        <begin position="326"/>
        <end position="533"/>
    </location>
</feature>
<dbReference type="GO" id="GO:0005524">
    <property type="term" value="F:ATP binding"/>
    <property type="evidence" value="ECO:0007669"/>
    <property type="project" value="UniProtKB-KW"/>
</dbReference>
<evidence type="ECO:0000256" key="1">
    <source>
        <dbReference type="ARBA" id="ARBA00004651"/>
    </source>
</evidence>
<dbReference type="InterPro" id="IPR039421">
    <property type="entry name" value="Type_1_exporter"/>
</dbReference>
<dbReference type="GO" id="GO:0005886">
    <property type="term" value="C:plasma membrane"/>
    <property type="evidence" value="ECO:0007669"/>
    <property type="project" value="UniProtKB-SubCell"/>
</dbReference>
<name>A0A852X133_9MICO</name>
<feature type="transmembrane region" description="Helical" evidence="7">
    <location>
        <begin position="20"/>
        <end position="45"/>
    </location>
</feature>
<feature type="transmembrane region" description="Helical" evidence="7">
    <location>
        <begin position="129"/>
        <end position="150"/>
    </location>
</feature>
<dbReference type="SUPFAM" id="SSF90123">
    <property type="entry name" value="ABC transporter transmembrane region"/>
    <property type="match status" value="1"/>
</dbReference>
<dbReference type="InterPro" id="IPR014216">
    <property type="entry name" value="ABC_transptr_CydD"/>
</dbReference>
<dbReference type="NCBIfam" id="TIGR02857">
    <property type="entry name" value="CydD"/>
    <property type="match status" value="1"/>
</dbReference>
<sequence length="533" mass="55854">MSPLDPRLLRLVPQARGPVLLLAGTGALQGVATLGAAVALTALVVAAVRDEPLTGPAVWTAALFGARGLLAWVAEGLAARSGAAVSTALRERLLATWLERDTDHLPDRARALTLATQGTTAVEPYVSRYLPALVTAAVVPPLAVLALLVVDWPSGLVVILTLPLLPLFAALIGMATQEDTRRRWRALSDLSGHFLDVVRGLPTLVAYGRGERQVRTITAVSEKHRTATMRTLRLAFLSSAALELLASLSVAIVAVIVGIRLTHGSMDLAPGLLAILLAPEAYWPIRRVGAEYHSAADGAEALAEIVDELDAPTPRHERRNAPAGLVRARDLHYTYPGSGRELLGGVDLETSSGLTTITGPSGVGKTTLLEVLAGLRRPDLGEVTTAPVHLVSQRPFLGAGTICGNLALGAPNGTSGSGDALWEALRQVGLDGVVAGLPEGLDSDIGDDGFGLSAGQRARLVLARALLSSSTVILLDEPTAHLDPASAEGVHEVIDVLATRRTVIAVTHRPELVARAHRHVHLTGGTRLQEVRS</sequence>
<evidence type="ECO:0000259" key="9">
    <source>
        <dbReference type="PROSITE" id="PS50929"/>
    </source>
</evidence>
<keyword evidence="5 7" id="KW-1133">Transmembrane helix</keyword>
<keyword evidence="3" id="KW-0547">Nucleotide-binding</keyword>
<dbReference type="Pfam" id="PF00664">
    <property type="entry name" value="ABC_membrane"/>
    <property type="match status" value="1"/>
</dbReference>
<accession>A0A852X133</accession>
<dbReference type="Gene3D" id="3.40.50.300">
    <property type="entry name" value="P-loop containing nucleotide triphosphate hydrolases"/>
    <property type="match status" value="1"/>
</dbReference>
<dbReference type="PROSITE" id="PS00211">
    <property type="entry name" value="ABC_TRANSPORTER_1"/>
    <property type="match status" value="1"/>
</dbReference>
<dbReference type="Proteomes" id="UP000592181">
    <property type="component" value="Unassembled WGS sequence"/>
</dbReference>
<comment type="subcellular location">
    <subcellularLocation>
        <location evidence="1">Cell membrane</location>
        <topology evidence="1">Multi-pass membrane protein</topology>
    </subcellularLocation>
</comment>
<dbReference type="InterPro" id="IPR011527">
    <property type="entry name" value="ABC1_TM_dom"/>
</dbReference>
<dbReference type="AlphaFoldDB" id="A0A852X133"/>
<feature type="transmembrane region" description="Helical" evidence="7">
    <location>
        <begin position="234"/>
        <end position="262"/>
    </location>
</feature>
<dbReference type="RefSeq" id="WP_179461713.1">
    <property type="nucleotide sequence ID" value="NZ_JACBZX010000001.1"/>
</dbReference>
<dbReference type="PANTHER" id="PTHR24221:SF590">
    <property type="entry name" value="COMPONENT LINKED WITH THE ASSEMBLY OF CYTOCHROME' TRANSPORT TRANSMEMBRANE ATP-BINDING PROTEIN ABC TRANSPORTER CYDD-RELATED"/>
    <property type="match status" value="1"/>
</dbReference>
<feature type="transmembrane region" description="Helical" evidence="7">
    <location>
        <begin position="156"/>
        <end position="175"/>
    </location>
</feature>
<evidence type="ECO:0000313" key="10">
    <source>
        <dbReference type="EMBL" id="NYG36158.1"/>
    </source>
</evidence>
<dbReference type="PANTHER" id="PTHR24221">
    <property type="entry name" value="ATP-BINDING CASSETTE SUB-FAMILY B"/>
    <property type="match status" value="1"/>
</dbReference>
<keyword evidence="11" id="KW-1185">Reference proteome</keyword>
<keyword evidence="2 7" id="KW-0812">Transmembrane</keyword>
<dbReference type="InterPro" id="IPR003593">
    <property type="entry name" value="AAA+_ATPase"/>
</dbReference>